<gene>
    <name evidence="2" type="ORF">COW36_03020</name>
</gene>
<dbReference type="Gene3D" id="3.40.630.30">
    <property type="match status" value="1"/>
</dbReference>
<dbReference type="GO" id="GO:0016747">
    <property type="term" value="F:acyltransferase activity, transferring groups other than amino-acyl groups"/>
    <property type="evidence" value="ECO:0007669"/>
    <property type="project" value="InterPro"/>
</dbReference>
<dbReference type="Pfam" id="PF00583">
    <property type="entry name" value="Acetyltransf_1"/>
    <property type="match status" value="1"/>
</dbReference>
<name>A0A2M7GAC7_9BACT</name>
<dbReference type="PROSITE" id="PS51186">
    <property type="entry name" value="GNAT"/>
    <property type="match status" value="1"/>
</dbReference>
<dbReference type="CDD" id="cd04301">
    <property type="entry name" value="NAT_SF"/>
    <property type="match status" value="1"/>
</dbReference>
<evidence type="ECO:0000259" key="1">
    <source>
        <dbReference type="PROSITE" id="PS51186"/>
    </source>
</evidence>
<protein>
    <submittedName>
        <fullName evidence="2">GNAT family N-acetyltransferase</fullName>
    </submittedName>
</protein>
<accession>A0A2M7GAC7</accession>
<dbReference type="InterPro" id="IPR016181">
    <property type="entry name" value="Acyl_CoA_acyltransferase"/>
</dbReference>
<evidence type="ECO:0000313" key="3">
    <source>
        <dbReference type="Proteomes" id="UP000231019"/>
    </source>
</evidence>
<feature type="domain" description="N-acetyltransferase" evidence="1">
    <location>
        <begin position="20"/>
        <end position="153"/>
    </location>
</feature>
<keyword evidence="2" id="KW-0808">Transferase</keyword>
<dbReference type="AlphaFoldDB" id="A0A2M7GAC7"/>
<dbReference type="InterPro" id="IPR000182">
    <property type="entry name" value="GNAT_dom"/>
</dbReference>
<dbReference type="SUPFAM" id="SSF55729">
    <property type="entry name" value="Acyl-CoA N-acyltransferases (Nat)"/>
    <property type="match status" value="1"/>
</dbReference>
<dbReference type="EMBL" id="PFFQ01000006">
    <property type="protein sequence ID" value="PIW19098.1"/>
    <property type="molecule type" value="Genomic_DNA"/>
</dbReference>
<sequence>MSLIEYLRFDKIDPNEFVPLLNKKSTREHLIAHEKFDTESVAQWMKAKIEVDQIEGCRVRALSVNGVLAGWCAIQSVDTQYEIAIVLDEHYWGIGKKVFGELMQWAQEFGHDKIYIHLLHTRPEYKFLRKMSTNVYESMILGSKFTTYELNLG</sequence>
<reference evidence="2 3" key="1">
    <citation type="submission" date="2017-09" db="EMBL/GenBank/DDBJ databases">
        <title>Depth-based differentiation of microbial function through sediment-hosted aquifers and enrichment of novel symbionts in the deep terrestrial subsurface.</title>
        <authorList>
            <person name="Probst A.J."/>
            <person name="Ladd B."/>
            <person name="Jarett J.K."/>
            <person name="Geller-Mcgrath D.E."/>
            <person name="Sieber C.M."/>
            <person name="Emerson J.B."/>
            <person name="Anantharaman K."/>
            <person name="Thomas B.C."/>
            <person name="Malmstrom R."/>
            <person name="Stieglmeier M."/>
            <person name="Klingl A."/>
            <person name="Woyke T."/>
            <person name="Ryan C.M."/>
            <person name="Banfield J.F."/>
        </authorList>
    </citation>
    <scope>NUCLEOTIDE SEQUENCE [LARGE SCALE GENOMIC DNA]</scope>
    <source>
        <strain evidence="2">CG17_big_fil_post_rev_8_21_14_2_50_48_46</strain>
    </source>
</reference>
<comment type="caution">
    <text evidence="2">The sequence shown here is derived from an EMBL/GenBank/DDBJ whole genome shotgun (WGS) entry which is preliminary data.</text>
</comment>
<dbReference type="Proteomes" id="UP000231019">
    <property type="component" value="Unassembled WGS sequence"/>
</dbReference>
<proteinExistence type="predicted"/>
<evidence type="ECO:0000313" key="2">
    <source>
        <dbReference type="EMBL" id="PIW19098.1"/>
    </source>
</evidence>
<organism evidence="2 3">
    <name type="scientific">bacterium (Candidatus Blackallbacteria) CG17_big_fil_post_rev_8_21_14_2_50_48_46</name>
    <dbReference type="NCBI Taxonomy" id="2014261"/>
    <lineage>
        <taxon>Bacteria</taxon>
        <taxon>Candidatus Blackallbacteria</taxon>
    </lineage>
</organism>